<dbReference type="AlphaFoldDB" id="A0A158L548"/>
<dbReference type="Proteomes" id="UP000054925">
    <property type="component" value="Unassembled WGS sequence"/>
</dbReference>
<evidence type="ECO:0000313" key="2">
    <source>
        <dbReference type="Proteomes" id="UP000054925"/>
    </source>
</evidence>
<proteinExistence type="predicted"/>
<sequence>MPNSTTLPTAIALLCGFDCSVDSNASTAAAPQIALPAAVRRAVSRSSFISFMPAHVPIASVLTTISTDSVTPASPTCAIS</sequence>
<accession>A0A158L548</accession>
<organism evidence="1 2">
    <name type="scientific">Caballeronia terrestris</name>
    <dbReference type="NCBI Taxonomy" id="1226301"/>
    <lineage>
        <taxon>Bacteria</taxon>
        <taxon>Pseudomonadati</taxon>
        <taxon>Pseudomonadota</taxon>
        <taxon>Betaproteobacteria</taxon>
        <taxon>Burkholderiales</taxon>
        <taxon>Burkholderiaceae</taxon>
        <taxon>Caballeronia</taxon>
    </lineage>
</organism>
<dbReference type="EMBL" id="FCOL02000489">
    <property type="protein sequence ID" value="SAL88486.1"/>
    <property type="molecule type" value="Genomic_DNA"/>
</dbReference>
<name>A0A158L548_9BURK</name>
<reference evidence="1" key="1">
    <citation type="submission" date="2016-01" db="EMBL/GenBank/DDBJ databases">
        <authorList>
            <person name="Peeters C."/>
        </authorList>
    </citation>
    <scope>NUCLEOTIDE SEQUENCE [LARGE SCALE GENOMIC DNA]</scope>
    <source>
        <strain evidence="1">LMG 22937</strain>
    </source>
</reference>
<comment type="caution">
    <text evidence="1">The sequence shown here is derived from an EMBL/GenBank/DDBJ whole genome shotgun (WGS) entry which is preliminary data.</text>
</comment>
<keyword evidence="2" id="KW-1185">Reference proteome</keyword>
<protein>
    <submittedName>
        <fullName evidence="1">Uncharacterized protein</fullName>
    </submittedName>
</protein>
<gene>
    <name evidence="1" type="ORF">AWB67_07607</name>
</gene>
<evidence type="ECO:0000313" key="1">
    <source>
        <dbReference type="EMBL" id="SAL88486.1"/>
    </source>
</evidence>